<dbReference type="GO" id="GO:0034599">
    <property type="term" value="P:cellular response to oxidative stress"/>
    <property type="evidence" value="ECO:0007669"/>
    <property type="project" value="TreeGrafter"/>
</dbReference>
<evidence type="ECO:0000259" key="5">
    <source>
        <dbReference type="PROSITE" id="PS51384"/>
    </source>
</evidence>
<dbReference type="InterPro" id="IPR051930">
    <property type="entry name" value="FNR_type-1"/>
</dbReference>
<dbReference type="InterPro" id="IPR008333">
    <property type="entry name" value="Cbr1-like_FAD-bd_dom"/>
</dbReference>
<evidence type="ECO:0000256" key="2">
    <source>
        <dbReference type="ARBA" id="ARBA00013223"/>
    </source>
</evidence>
<evidence type="ECO:0000256" key="4">
    <source>
        <dbReference type="ARBA" id="ARBA00047776"/>
    </source>
</evidence>
<comment type="similarity">
    <text evidence="1">Belongs to the ferredoxin--NADP reductase type 1 family.</text>
</comment>
<evidence type="ECO:0000313" key="7">
    <source>
        <dbReference type="Proteomes" id="UP000308891"/>
    </source>
</evidence>
<dbReference type="GO" id="GO:0042167">
    <property type="term" value="P:heme catabolic process"/>
    <property type="evidence" value="ECO:0007669"/>
    <property type="project" value="TreeGrafter"/>
</dbReference>
<dbReference type="AlphaFoldDB" id="A0A4T0UK50"/>
<organism evidence="6 7">
    <name type="scientific">Crenobacter intestini</name>
    <dbReference type="NCBI Taxonomy" id="2563443"/>
    <lineage>
        <taxon>Bacteria</taxon>
        <taxon>Pseudomonadati</taxon>
        <taxon>Pseudomonadota</taxon>
        <taxon>Betaproteobacteria</taxon>
        <taxon>Neisseriales</taxon>
        <taxon>Neisseriaceae</taxon>
        <taxon>Crenobacter</taxon>
    </lineage>
</organism>
<dbReference type="SUPFAM" id="SSF52343">
    <property type="entry name" value="Ferredoxin reductase-like, C-terminal NADP-linked domain"/>
    <property type="match status" value="1"/>
</dbReference>
<dbReference type="Pfam" id="PF00175">
    <property type="entry name" value="NAD_binding_1"/>
    <property type="match status" value="1"/>
</dbReference>
<accession>A0A4T0UK50</accession>
<dbReference type="InterPro" id="IPR017938">
    <property type="entry name" value="Riboflavin_synthase-like_b-brl"/>
</dbReference>
<name>A0A4T0UK50_9NEIS</name>
<dbReference type="OrthoDB" id="9784483at2"/>
<dbReference type="PROSITE" id="PS51384">
    <property type="entry name" value="FAD_FR"/>
    <property type="match status" value="1"/>
</dbReference>
<dbReference type="Pfam" id="PF00970">
    <property type="entry name" value="FAD_binding_6"/>
    <property type="match status" value="1"/>
</dbReference>
<dbReference type="PRINTS" id="PR00371">
    <property type="entry name" value="FPNCR"/>
</dbReference>
<dbReference type="PANTHER" id="PTHR47878">
    <property type="entry name" value="OXIDOREDUCTASE FAD/NAD(P)-BINDING DOMAIN PROTEIN"/>
    <property type="match status" value="1"/>
</dbReference>
<protein>
    <recommendedName>
        <fullName evidence="2">ferredoxin--NADP(+) reductase</fullName>
        <ecNumber evidence="2">1.18.1.2</ecNumber>
    </recommendedName>
</protein>
<dbReference type="GO" id="GO:0000166">
    <property type="term" value="F:nucleotide binding"/>
    <property type="evidence" value="ECO:0007669"/>
    <property type="project" value="UniProtKB-KW"/>
</dbReference>
<evidence type="ECO:0000256" key="3">
    <source>
        <dbReference type="ARBA" id="ARBA00022741"/>
    </source>
</evidence>
<dbReference type="InterPro" id="IPR039261">
    <property type="entry name" value="FNR_nucleotide-bd"/>
</dbReference>
<evidence type="ECO:0000256" key="1">
    <source>
        <dbReference type="ARBA" id="ARBA00008312"/>
    </source>
</evidence>
<dbReference type="EC" id="1.18.1.2" evidence="2"/>
<comment type="caution">
    <text evidence="6">The sequence shown here is derived from an EMBL/GenBank/DDBJ whole genome shotgun (WGS) entry which is preliminary data.</text>
</comment>
<gene>
    <name evidence="6" type="ORF">E5K04_14530</name>
</gene>
<dbReference type="RefSeq" id="WP_136555423.1">
    <property type="nucleotide sequence ID" value="NZ_STGJ01000020.1"/>
</dbReference>
<dbReference type="Gene3D" id="3.40.50.80">
    <property type="entry name" value="Nucleotide-binding domain of ferredoxin-NADP reductase (FNR) module"/>
    <property type="match status" value="1"/>
</dbReference>
<dbReference type="SUPFAM" id="SSF63380">
    <property type="entry name" value="Riboflavin synthase domain-like"/>
    <property type="match status" value="1"/>
</dbReference>
<dbReference type="EMBL" id="STGJ01000020">
    <property type="protein sequence ID" value="TIC78972.1"/>
    <property type="molecule type" value="Genomic_DNA"/>
</dbReference>
<dbReference type="Gene3D" id="2.40.30.10">
    <property type="entry name" value="Translation factors"/>
    <property type="match status" value="1"/>
</dbReference>
<proteinExistence type="inferred from homology"/>
<comment type="catalytic activity">
    <reaction evidence="4">
        <text>2 reduced [2Fe-2S]-[ferredoxin] + NADP(+) + H(+) = 2 oxidized [2Fe-2S]-[ferredoxin] + NADPH</text>
        <dbReference type="Rhea" id="RHEA:20125"/>
        <dbReference type="Rhea" id="RHEA-COMP:10000"/>
        <dbReference type="Rhea" id="RHEA-COMP:10001"/>
        <dbReference type="ChEBI" id="CHEBI:15378"/>
        <dbReference type="ChEBI" id="CHEBI:33737"/>
        <dbReference type="ChEBI" id="CHEBI:33738"/>
        <dbReference type="ChEBI" id="CHEBI:57783"/>
        <dbReference type="ChEBI" id="CHEBI:58349"/>
        <dbReference type="EC" id="1.18.1.2"/>
    </reaction>
</comment>
<dbReference type="InterPro" id="IPR017927">
    <property type="entry name" value="FAD-bd_FR_type"/>
</dbReference>
<keyword evidence="7" id="KW-1185">Reference proteome</keyword>
<keyword evidence="3" id="KW-0547">Nucleotide-binding</keyword>
<reference evidence="6 7" key="1">
    <citation type="submission" date="2019-04" db="EMBL/GenBank/DDBJ databases">
        <title>Crenobacter sp. nov.</title>
        <authorList>
            <person name="Shi S."/>
        </authorList>
    </citation>
    <scope>NUCLEOTIDE SEQUENCE [LARGE SCALE GENOMIC DNA]</scope>
    <source>
        <strain evidence="6 7">GY 70310</strain>
    </source>
</reference>
<evidence type="ECO:0000313" key="6">
    <source>
        <dbReference type="EMBL" id="TIC78972.1"/>
    </source>
</evidence>
<dbReference type="CDD" id="cd06195">
    <property type="entry name" value="FNR1"/>
    <property type="match status" value="1"/>
</dbReference>
<dbReference type="InterPro" id="IPR001433">
    <property type="entry name" value="OxRdtase_FAD/NAD-bd"/>
</dbReference>
<dbReference type="PRINTS" id="PR00410">
    <property type="entry name" value="PHEHYDRXLASE"/>
</dbReference>
<dbReference type="InterPro" id="IPR033892">
    <property type="entry name" value="FNR_bac"/>
</dbReference>
<feature type="domain" description="FAD-binding FR-type" evidence="5">
    <location>
        <begin position="7"/>
        <end position="107"/>
    </location>
</feature>
<dbReference type="Proteomes" id="UP000308891">
    <property type="component" value="Unassembled WGS sequence"/>
</dbReference>
<dbReference type="PANTHER" id="PTHR47878:SF2">
    <property type="entry name" value="OXIDOREDUCTASE FAD_NAD(P)-BINDING DOMAIN PROTEIN"/>
    <property type="match status" value="1"/>
</dbReference>
<dbReference type="InterPro" id="IPR001709">
    <property type="entry name" value="Flavoprot_Pyr_Nucl_cyt_Rdtase"/>
</dbReference>
<dbReference type="GO" id="GO:0004324">
    <property type="term" value="F:ferredoxin-NADP+ reductase activity"/>
    <property type="evidence" value="ECO:0007669"/>
    <property type="project" value="UniProtKB-EC"/>
</dbReference>
<sequence length="258" mass="28842">MSAPAAESFTRETVLWRQRWSDKLFSFRISRPDNWRFTAGQFARIGLEDGTGKLWRAYSMVNAEWDDYLEFYSIVVPDGQLTPRLSRLEVGDTLLLDARANGFFTADRLPDGEVLWLLATGTGLAPYLSILQQPAIWQRFGAIRLVHGVRDASDLNYQGFIAQLPNHPLWQAHAYKFGYLPVVTRDVPPGVLSARLPELIANGELARAAGVPLEPAGGRVMICGNPKMVADTFRTLVGQGFKLSRLREPAQVVLENGW</sequence>